<dbReference type="AlphaFoldDB" id="A0AAW0P9Y8"/>
<evidence type="ECO:0000313" key="1">
    <source>
        <dbReference type="EMBL" id="KAK7918876.1"/>
    </source>
</evidence>
<reference evidence="2" key="1">
    <citation type="submission" date="2024-04" db="EMBL/GenBank/DDBJ databases">
        <title>Salinicola lusitanus LLJ914,a marine bacterium isolated from the Okinawa Trough.</title>
        <authorList>
            <person name="Li J."/>
        </authorList>
    </citation>
    <scope>NUCLEOTIDE SEQUENCE [LARGE SCALE GENOMIC DNA]</scope>
</reference>
<dbReference type="Proteomes" id="UP001460270">
    <property type="component" value="Unassembled WGS sequence"/>
</dbReference>
<dbReference type="Gene3D" id="3.30.420.10">
    <property type="entry name" value="Ribonuclease H-like superfamily/Ribonuclease H"/>
    <property type="match status" value="1"/>
</dbReference>
<keyword evidence="2" id="KW-1185">Reference proteome</keyword>
<dbReference type="InterPro" id="IPR036397">
    <property type="entry name" value="RNaseH_sf"/>
</dbReference>
<dbReference type="EMBL" id="JBBPFD010000007">
    <property type="protein sequence ID" value="KAK7918876.1"/>
    <property type="molecule type" value="Genomic_DNA"/>
</dbReference>
<dbReference type="GO" id="GO:0003676">
    <property type="term" value="F:nucleic acid binding"/>
    <property type="evidence" value="ECO:0007669"/>
    <property type="project" value="InterPro"/>
</dbReference>
<comment type="caution">
    <text evidence="1">The sequence shown here is derived from an EMBL/GenBank/DDBJ whole genome shotgun (WGS) entry which is preliminary data.</text>
</comment>
<organism evidence="1 2">
    <name type="scientific">Mugilogobius chulae</name>
    <name type="common">yellowstripe goby</name>
    <dbReference type="NCBI Taxonomy" id="88201"/>
    <lineage>
        <taxon>Eukaryota</taxon>
        <taxon>Metazoa</taxon>
        <taxon>Chordata</taxon>
        <taxon>Craniata</taxon>
        <taxon>Vertebrata</taxon>
        <taxon>Euteleostomi</taxon>
        <taxon>Actinopterygii</taxon>
        <taxon>Neopterygii</taxon>
        <taxon>Teleostei</taxon>
        <taxon>Neoteleostei</taxon>
        <taxon>Acanthomorphata</taxon>
        <taxon>Gobiaria</taxon>
        <taxon>Gobiiformes</taxon>
        <taxon>Gobioidei</taxon>
        <taxon>Gobiidae</taxon>
        <taxon>Gobionellinae</taxon>
        <taxon>Mugilogobius</taxon>
    </lineage>
</organism>
<protein>
    <recommendedName>
        <fullName evidence="3">Transposase</fullName>
    </recommendedName>
</protein>
<evidence type="ECO:0000313" key="2">
    <source>
        <dbReference type="Proteomes" id="UP001460270"/>
    </source>
</evidence>
<evidence type="ECO:0008006" key="3">
    <source>
        <dbReference type="Google" id="ProtNLM"/>
    </source>
</evidence>
<sequence>MAEISVQETLGEAEPSVRQVNRWSGPSVMVWAAMSANHWTDLVFIEGNLNGLRCRDEILRPVVLPFLEQVGAGALFQHDNARPHVTLVILDLNLIENIWDLLSVPVRRHEHPPETQQQLRAALVEEWAAIPQD</sequence>
<gene>
    <name evidence="1" type="ORF">WMY93_010160</name>
</gene>
<name>A0AAW0P9Y8_9GOBI</name>
<accession>A0AAW0P9Y8</accession>
<proteinExistence type="predicted"/>